<feature type="region of interest" description="Disordered" evidence="1">
    <location>
        <begin position="1"/>
        <end position="50"/>
    </location>
</feature>
<accession>A0AAD1XL78</accession>
<keyword evidence="3" id="KW-1185">Reference proteome</keyword>
<evidence type="ECO:0000313" key="3">
    <source>
        <dbReference type="Proteomes" id="UP001295684"/>
    </source>
</evidence>
<gene>
    <name evidence="2" type="ORF">ECRASSUSDP1_LOCUS16056</name>
</gene>
<name>A0AAD1XL78_EUPCR</name>
<reference evidence="2" key="1">
    <citation type="submission" date="2023-07" db="EMBL/GenBank/DDBJ databases">
        <authorList>
            <consortium name="AG Swart"/>
            <person name="Singh M."/>
            <person name="Singh A."/>
            <person name="Seah K."/>
            <person name="Emmerich C."/>
        </authorList>
    </citation>
    <scope>NUCLEOTIDE SEQUENCE</scope>
    <source>
        <strain evidence="2">DP1</strain>
    </source>
</reference>
<proteinExistence type="predicted"/>
<dbReference type="EMBL" id="CAMPGE010016124">
    <property type="protein sequence ID" value="CAI2374699.1"/>
    <property type="molecule type" value="Genomic_DNA"/>
</dbReference>
<protein>
    <submittedName>
        <fullName evidence="2">Uncharacterized protein</fullName>
    </submittedName>
</protein>
<organism evidence="2 3">
    <name type="scientific">Euplotes crassus</name>
    <dbReference type="NCBI Taxonomy" id="5936"/>
    <lineage>
        <taxon>Eukaryota</taxon>
        <taxon>Sar</taxon>
        <taxon>Alveolata</taxon>
        <taxon>Ciliophora</taxon>
        <taxon>Intramacronucleata</taxon>
        <taxon>Spirotrichea</taxon>
        <taxon>Hypotrichia</taxon>
        <taxon>Euplotida</taxon>
        <taxon>Euplotidae</taxon>
        <taxon>Moneuplotes</taxon>
    </lineage>
</organism>
<dbReference type="Proteomes" id="UP001295684">
    <property type="component" value="Unassembled WGS sequence"/>
</dbReference>
<dbReference type="AlphaFoldDB" id="A0AAD1XL78"/>
<evidence type="ECO:0000256" key="1">
    <source>
        <dbReference type="SAM" id="MobiDB-lite"/>
    </source>
</evidence>
<evidence type="ECO:0000313" key="2">
    <source>
        <dbReference type="EMBL" id="CAI2374699.1"/>
    </source>
</evidence>
<sequence length="265" mass="30197">MKAQYNSKPMSPFSIRMPGTTSSYGTSRRSNRSKTLSFPKEAKSRHSSNNSSGSLILFSIDIREHRLNPPSVNNAYQRRHKRVCDMRKKLANGPIKRLKLLSKKIKKYFLPKPLGIAQISKFQLKSNFSSSLSHKGISSRPVANFKNFGAQNGAFKDKSIIVKSNKVSFYNPDALERKHGRKLEKTRSVDANMSTRENRTKGCRSFHAYVQAELEKRRGAKKIKVKNHSITKRIMLDLEQKGLKDPHSVSANSQYPKIKLHKILN</sequence>
<comment type="caution">
    <text evidence="2">The sequence shown here is derived from an EMBL/GenBank/DDBJ whole genome shotgun (WGS) entry which is preliminary data.</text>
</comment>